<proteinExistence type="inferred from homology"/>
<keyword evidence="4" id="KW-0206">Cytoskeleton</keyword>
<dbReference type="AlphaFoldDB" id="A0A9D4S0M0"/>
<dbReference type="PANTHER" id="PTHR47969">
    <property type="entry name" value="CHROMOSOME-ASSOCIATED KINESIN KIF4A-RELATED"/>
    <property type="match status" value="1"/>
</dbReference>
<dbReference type="SUPFAM" id="SSF52540">
    <property type="entry name" value="P-loop containing nucleoside triphosphate hydrolases"/>
    <property type="match status" value="1"/>
</dbReference>
<evidence type="ECO:0000313" key="10">
    <source>
        <dbReference type="EMBL" id="KAH3885988.1"/>
    </source>
</evidence>
<feature type="region of interest" description="Disordered" evidence="8">
    <location>
        <begin position="357"/>
        <end position="379"/>
    </location>
</feature>
<keyword evidence="7" id="KW-0175">Coiled coil</keyword>
<dbReference type="PANTHER" id="PTHR47969:SF25">
    <property type="entry name" value="KINESIN MOTOR DOMAIN-CONTAINING PROTEIN"/>
    <property type="match status" value="1"/>
</dbReference>
<feature type="coiled-coil region" evidence="7">
    <location>
        <begin position="118"/>
        <end position="187"/>
    </location>
</feature>
<dbReference type="GO" id="GO:0005524">
    <property type="term" value="F:ATP binding"/>
    <property type="evidence" value="ECO:0007669"/>
    <property type="project" value="UniProtKB-KW"/>
</dbReference>
<comment type="subcellular location">
    <subcellularLocation>
        <location evidence="1">Cytoplasm</location>
        <location evidence="1">Cytoskeleton</location>
    </subcellularLocation>
</comment>
<dbReference type="EMBL" id="JAIWYP010000001">
    <property type="protein sequence ID" value="KAH3885988.1"/>
    <property type="molecule type" value="Genomic_DNA"/>
</dbReference>
<gene>
    <name evidence="10" type="ORF">DPMN_009987</name>
</gene>
<comment type="similarity">
    <text evidence="5 6">Belongs to the TRAFAC class myosin-kinesin ATPase superfamily. Kinesin family.</text>
</comment>
<keyword evidence="4" id="KW-0963">Cytoplasm</keyword>
<accession>A0A9D4S0M0</accession>
<feature type="domain" description="Kinesin motor" evidence="9">
    <location>
        <begin position="1"/>
        <end position="110"/>
    </location>
</feature>
<evidence type="ECO:0000256" key="4">
    <source>
        <dbReference type="ARBA" id="ARBA00023212"/>
    </source>
</evidence>
<dbReference type="InterPro" id="IPR036961">
    <property type="entry name" value="Kinesin_motor_dom_sf"/>
</dbReference>
<evidence type="ECO:0000256" key="2">
    <source>
        <dbReference type="ARBA" id="ARBA00022741"/>
    </source>
</evidence>
<comment type="caution">
    <text evidence="10">The sequence shown here is derived from an EMBL/GenBank/DDBJ whole genome shotgun (WGS) entry which is preliminary data.</text>
</comment>
<dbReference type="GO" id="GO:0007052">
    <property type="term" value="P:mitotic spindle organization"/>
    <property type="evidence" value="ECO:0007669"/>
    <property type="project" value="TreeGrafter"/>
</dbReference>
<evidence type="ECO:0000256" key="5">
    <source>
        <dbReference type="PROSITE-ProRule" id="PRU00283"/>
    </source>
</evidence>
<evidence type="ECO:0000256" key="1">
    <source>
        <dbReference type="ARBA" id="ARBA00004245"/>
    </source>
</evidence>
<protein>
    <recommendedName>
        <fullName evidence="6">Kinesin-like protein</fullName>
    </recommendedName>
</protein>
<dbReference type="Proteomes" id="UP000828390">
    <property type="component" value="Unassembled WGS sequence"/>
</dbReference>
<dbReference type="Gene3D" id="3.40.850.10">
    <property type="entry name" value="Kinesin motor domain"/>
    <property type="match status" value="1"/>
</dbReference>
<organism evidence="10 11">
    <name type="scientific">Dreissena polymorpha</name>
    <name type="common">Zebra mussel</name>
    <name type="synonym">Mytilus polymorpha</name>
    <dbReference type="NCBI Taxonomy" id="45954"/>
    <lineage>
        <taxon>Eukaryota</taxon>
        <taxon>Metazoa</taxon>
        <taxon>Spiralia</taxon>
        <taxon>Lophotrochozoa</taxon>
        <taxon>Mollusca</taxon>
        <taxon>Bivalvia</taxon>
        <taxon>Autobranchia</taxon>
        <taxon>Heteroconchia</taxon>
        <taxon>Euheterodonta</taxon>
        <taxon>Imparidentia</taxon>
        <taxon>Neoheterodontei</taxon>
        <taxon>Myida</taxon>
        <taxon>Dreissenoidea</taxon>
        <taxon>Dreissenidae</taxon>
        <taxon>Dreissena</taxon>
    </lineage>
</organism>
<dbReference type="PROSITE" id="PS50067">
    <property type="entry name" value="KINESIN_MOTOR_2"/>
    <property type="match status" value="1"/>
</dbReference>
<name>A0A9D4S0M0_DREPO</name>
<dbReference type="GO" id="GO:0005875">
    <property type="term" value="C:microtubule associated complex"/>
    <property type="evidence" value="ECO:0007669"/>
    <property type="project" value="TreeGrafter"/>
</dbReference>
<dbReference type="Pfam" id="PF00225">
    <property type="entry name" value="Kinesin"/>
    <property type="match status" value="1"/>
</dbReference>
<comment type="caution">
    <text evidence="5">Lacks conserved residue(s) required for the propagation of feature annotation.</text>
</comment>
<dbReference type="InterPro" id="IPR027417">
    <property type="entry name" value="P-loop_NTPase"/>
</dbReference>
<evidence type="ECO:0000256" key="7">
    <source>
        <dbReference type="SAM" id="Coils"/>
    </source>
</evidence>
<dbReference type="PROSITE" id="PS00411">
    <property type="entry name" value="KINESIN_MOTOR_1"/>
    <property type="match status" value="1"/>
</dbReference>
<reference evidence="10" key="1">
    <citation type="journal article" date="2019" name="bioRxiv">
        <title>The Genome of the Zebra Mussel, Dreissena polymorpha: A Resource for Invasive Species Research.</title>
        <authorList>
            <person name="McCartney M.A."/>
            <person name="Auch B."/>
            <person name="Kono T."/>
            <person name="Mallez S."/>
            <person name="Zhang Y."/>
            <person name="Obille A."/>
            <person name="Becker A."/>
            <person name="Abrahante J.E."/>
            <person name="Garbe J."/>
            <person name="Badalamenti J.P."/>
            <person name="Herman A."/>
            <person name="Mangelson H."/>
            <person name="Liachko I."/>
            <person name="Sullivan S."/>
            <person name="Sone E.D."/>
            <person name="Koren S."/>
            <person name="Silverstein K.A.T."/>
            <person name="Beckman K.B."/>
            <person name="Gohl D.M."/>
        </authorList>
    </citation>
    <scope>NUCLEOTIDE SEQUENCE</scope>
    <source>
        <strain evidence="10">Duluth1</strain>
        <tissue evidence="10">Whole animal</tissue>
    </source>
</reference>
<keyword evidence="6" id="KW-0493">Microtubule</keyword>
<evidence type="ECO:0000256" key="3">
    <source>
        <dbReference type="ARBA" id="ARBA00022840"/>
    </source>
</evidence>
<dbReference type="SMART" id="SM00129">
    <property type="entry name" value="KISc"/>
    <property type="match status" value="1"/>
</dbReference>
<keyword evidence="3 6" id="KW-0067">ATP-binding</keyword>
<dbReference type="InterPro" id="IPR019821">
    <property type="entry name" value="Kinesin_motor_CS"/>
</dbReference>
<dbReference type="InterPro" id="IPR001752">
    <property type="entry name" value="Kinesin_motor_dom"/>
</dbReference>
<keyword evidence="2 6" id="KW-0547">Nucleotide-binding</keyword>
<dbReference type="GO" id="GO:0008017">
    <property type="term" value="F:microtubule binding"/>
    <property type="evidence" value="ECO:0007669"/>
    <property type="project" value="InterPro"/>
</dbReference>
<reference evidence="10" key="2">
    <citation type="submission" date="2020-11" db="EMBL/GenBank/DDBJ databases">
        <authorList>
            <person name="McCartney M.A."/>
            <person name="Auch B."/>
            <person name="Kono T."/>
            <person name="Mallez S."/>
            <person name="Becker A."/>
            <person name="Gohl D.M."/>
            <person name="Silverstein K.A.T."/>
            <person name="Koren S."/>
            <person name="Bechman K.B."/>
            <person name="Herman A."/>
            <person name="Abrahante J.E."/>
            <person name="Garbe J."/>
        </authorList>
    </citation>
    <scope>NUCLEOTIDE SEQUENCE</scope>
    <source>
        <strain evidence="10">Duluth1</strain>
        <tissue evidence="10">Whole animal</tissue>
    </source>
</reference>
<evidence type="ECO:0000256" key="8">
    <source>
        <dbReference type="SAM" id="MobiDB-lite"/>
    </source>
</evidence>
<dbReference type="GO" id="GO:0007018">
    <property type="term" value="P:microtubule-based movement"/>
    <property type="evidence" value="ECO:0007669"/>
    <property type="project" value="InterPro"/>
</dbReference>
<dbReference type="PRINTS" id="PR00380">
    <property type="entry name" value="KINESINHEAVY"/>
</dbReference>
<evidence type="ECO:0000259" key="9">
    <source>
        <dbReference type="PROSITE" id="PS50067"/>
    </source>
</evidence>
<sequence>MTHNMFGKFHFVDLAGSERAHKTGNVGDRFKESVHINSGLLALGNVISALGDPKKKSTHIPYRESKITRLLKDSLGGNAKTLMICCVSPSAANFDESLNALKYANRARNIKNLPIVNRDIQSIRFEEMQTEIKALRQELARQRTTIGVGNSGWETDPELAAKYAGQIRQLEDQVARLQTECSNYKMIAEEAYRQFVQIQGGDILSKSQDGRLREWLDLMEEIKSKVPHKLNKEEWESQAVKDLQKQLKKAREDLQSDEDIFAEKSREVMALKRRAEEMESLLEEREKALVAADEKLQSQEQQLIEQNMKIEELQKALKVTLIGESGVISEGQMTASAPVTSRNVRPKSVPIHLHKHSDMRYSQLRPPSRNIKTSQLCSR</sequence>
<evidence type="ECO:0000313" key="11">
    <source>
        <dbReference type="Proteomes" id="UP000828390"/>
    </source>
</evidence>
<dbReference type="InterPro" id="IPR027640">
    <property type="entry name" value="Kinesin-like_fam"/>
</dbReference>
<dbReference type="GO" id="GO:0005874">
    <property type="term" value="C:microtubule"/>
    <property type="evidence" value="ECO:0007669"/>
    <property type="project" value="UniProtKB-KW"/>
</dbReference>
<keyword evidence="6" id="KW-0505">Motor protein</keyword>
<feature type="compositionally biased region" description="Polar residues" evidence="8">
    <location>
        <begin position="370"/>
        <end position="379"/>
    </location>
</feature>
<evidence type="ECO:0000256" key="6">
    <source>
        <dbReference type="RuleBase" id="RU000394"/>
    </source>
</evidence>
<keyword evidence="11" id="KW-1185">Reference proteome</keyword>
<dbReference type="GO" id="GO:0003777">
    <property type="term" value="F:microtubule motor activity"/>
    <property type="evidence" value="ECO:0007669"/>
    <property type="project" value="InterPro"/>
</dbReference>
<feature type="coiled-coil region" evidence="7">
    <location>
        <begin position="233"/>
        <end position="316"/>
    </location>
</feature>
<feature type="non-terminal residue" evidence="10">
    <location>
        <position position="1"/>
    </location>
</feature>
<dbReference type="GO" id="GO:0051231">
    <property type="term" value="P:spindle elongation"/>
    <property type="evidence" value="ECO:0007669"/>
    <property type="project" value="TreeGrafter"/>
</dbReference>